<evidence type="ECO:0000256" key="1">
    <source>
        <dbReference type="PROSITE-ProRule" id="PRU00259"/>
    </source>
</evidence>
<gene>
    <name evidence="2" type="ORF">ZIOFF_037592</name>
</gene>
<feature type="repeat" description="ARM" evidence="1">
    <location>
        <begin position="174"/>
        <end position="213"/>
    </location>
</feature>
<evidence type="ECO:0000313" key="2">
    <source>
        <dbReference type="EMBL" id="KAG6505238.1"/>
    </source>
</evidence>
<proteinExistence type="predicted"/>
<name>A0A8J5KZM0_ZINOF</name>
<dbReference type="OrthoDB" id="409644at2759"/>
<accession>A0A8J5KZM0</accession>
<protein>
    <recommendedName>
        <fullName evidence="4">ARM repeat superfamily protein</fullName>
    </recommendedName>
</protein>
<dbReference type="EMBL" id="JACMSC010000010">
    <property type="protein sequence ID" value="KAG6505238.1"/>
    <property type="molecule type" value="Genomic_DNA"/>
</dbReference>
<organism evidence="2 3">
    <name type="scientific">Zingiber officinale</name>
    <name type="common">Ginger</name>
    <name type="synonym">Amomum zingiber</name>
    <dbReference type="NCBI Taxonomy" id="94328"/>
    <lineage>
        <taxon>Eukaryota</taxon>
        <taxon>Viridiplantae</taxon>
        <taxon>Streptophyta</taxon>
        <taxon>Embryophyta</taxon>
        <taxon>Tracheophyta</taxon>
        <taxon>Spermatophyta</taxon>
        <taxon>Magnoliopsida</taxon>
        <taxon>Liliopsida</taxon>
        <taxon>Zingiberales</taxon>
        <taxon>Zingiberaceae</taxon>
        <taxon>Zingiber</taxon>
    </lineage>
</organism>
<dbReference type="InterPro" id="IPR000225">
    <property type="entry name" value="Armadillo"/>
</dbReference>
<dbReference type="PROSITE" id="PS50176">
    <property type="entry name" value="ARM_REPEAT"/>
    <property type="match status" value="2"/>
</dbReference>
<sequence length="829" mass="91310">MSLTLTNLLFYQHRLSRHCATVTVVERHDDHLRPASLAPACVRLRRSTPRLFPLCRAIGDEAHSESNHSFSSMSPDIQRPIGDKSSVDGYVGLFVRMLGLDNDPLDREQAINTLWKYSQGGKKCIDGIMQFPGCINLVVSLLKSESSSACAAAAGLLHIVSAVSMYRDAIAESGAIEEISRLLCQHTLTSEVKKQSLCTLWNLSIDEKLRERISKGYLLPIIVKFLDDEEIKVKEAAGGVIANLTLSHHLHSLLVEAGVIPKLVVLLGNDDKEYKVIHNEAEVALLELSVDEYYRIFIIEEGLVRVPLIGAAAYKSFRSPTHSWPSLPDGTKIEKTSTPSRFGASDLLVGLTICEKSINLEEATADAIVGRSRQEFLARIGAIEVDGQDQKYTLLPWVDGIARLVLILRLEDVSGITKAAYAIADASISEHMRKSFKEAGAVGLLVQLMQHNSETVREAVAHALDRLSLSNIVRKKIEEEGVLKPLTSILKEPSTSNFLLEKAVCILSRIFEADSSINMELYENITDDSDHTNNNEVVSDVRKVTDASSHEEMKREVLNDSVFISRLIEMLRTSSPSLQVKLASILEYLVILEKNVAVVMAGGIEVALDAVFRKGSTNGMENDIDNGLAQYYIETEEIGLATAAASRLLARLLDFNQCYQIIDSGHFTVLLRDILKSSIPLHTKDWIAACLVKLDSKVSNTSELGYPIEKEVVLYETIPRLVNEMSSSFSHQDQETAVKELNKIISQGVIDYTKAVATAGGIFPLVKLIEEVSGDALEASLSLLYNLSMDIENHSAIVAAGAVPVLKRIVLSEGPQWTHALRILRTLPT</sequence>
<evidence type="ECO:0000313" key="3">
    <source>
        <dbReference type="Proteomes" id="UP000734854"/>
    </source>
</evidence>
<feature type="repeat" description="ARM" evidence="1">
    <location>
        <begin position="760"/>
        <end position="802"/>
    </location>
</feature>
<dbReference type="AlphaFoldDB" id="A0A8J5KZM0"/>
<evidence type="ECO:0008006" key="4">
    <source>
        <dbReference type="Google" id="ProtNLM"/>
    </source>
</evidence>
<dbReference type="PANTHER" id="PTHR47451">
    <property type="entry name" value="ARM REPEAT SUPERFAMILY PROTEIN"/>
    <property type="match status" value="1"/>
</dbReference>
<dbReference type="Proteomes" id="UP000734854">
    <property type="component" value="Unassembled WGS sequence"/>
</dbReference>
<keyword evidence="3" id="KW-1185">Reference proteome</keyword>
<comment type="caution">
    <text evidence="2">The sequence shown here is derived from an EMBL/GenBank/DDBJ whole genome shotgun (WGS) entry which is preliminary data.</text>
</comment>
<dbReference type="PANTHER" id="PTHR47451:SF1">
    <property type="entry name" value="ARM REPEAT SUPERFAMILY PROTEIN"/>
    <property type="match status" value="1"/>
</dbReference>
<dbReference type="SMART" id="SM00185">
    <property type="entry name" value="ARM"/>
    <property type="match status" value="7"/>
</dbReference>
<reference evidence="2 3" key="1">
    <citation type="submission" date="2020-08" db="EMBL/GenBank/DDBJ databases">
        <title>Plant Genome Project.</title>
        <authorList>
            <person name="Zhang R.-G."/>
        </authorList>
    </citation>
    <scope>NUCLEOTIDE SEQUENCE [LARGE SCALE GENOMIC DNA]</scope>
    <source>
        <tissue evidence="2">Rhizome</tissue>
    </source>
</reference>